<evidence type="ECO:0000313" key="2">
    <source>
        <dbReference type="Proteomes" id="UP001630127"/>
    </source>
</evidence>
<dbReference type="EMBL" id="JBJUIK010000009">
    <property type="protein sequence ID" value="KAL3519176.1"/>
    <property type="molecule type" value="Genomic_DNA"/>
</dbReference>
<proteinExistence type="predicted"/>
<name>A0ABD2ZK02_9GENT</name>
<dbReference type="Proteomes" id="UP001630127">
    <property type="component" value="Unassembled WGS sequence"/>
</dbReference>
<reference evidence="1 2" key="1">
    <citation type="submission" date="2024-11" db="EMBL/GenBank/DDBJ databases">
        <title>A near-complete genome assembly of Cinchona calisaya.</title>
        <authorList>
            <person name="Lian D.C."/>
            <person name="Zhao X.W."/>
            <person name="Wei L."/>
        </authorList>
    </citation>
    <scope>NUCLEOTIDE SEQUENCE [LARGE SCALE GENOMIC DNA]</scope>
    <source>
        <tissue evidence="1">Nenye</tissue>
    </source>
</reference>
<organism evidence="1 2">
    <name type="scientific">Cinchona calisaya</name>
    <dbReference type="NCBI Taxonomy" id="153742"/>
    <lineage>
        <taxon>Eukaryota</taxon>
        <taxon>Viridiplantae</taxon>
        <taxon>Streptophyta</taxon>
        <taxon>Embryophyta</taxon>
        <taxon>Tracheophyta</taxon>
        <taxon>Spermatophyta</taxon>
        <taxon>Magnoliopsida</taxon>
        <taxon>eudicotyledons</taxon>
        <taxon>Gunneridae</taxon>
        <taxon>Pentapetalae</taxon>
        <taxon>asterids</taxon>
        <taxon>lamiids</taxon>
        <taxon>Gentianales</taxon>
        <taxon>Rubiaceae</taxon>
        <taxon>Cinchonoideae</taxon>
        <taxon>Cinchoneae</taxon>
        <taxon>Cinchona</taxon>
    </lineage>
</organism>
<protein>
    <submittedName>
        <fullName evidence="1">Uncharacterized protein</fullName>
    </submittedName>
</protein>
<dbReference type="AlphaFoldDB" id="A0ABD2ZK02"/>
<gene>
    <name evidence="1" type="ORF">ACH5RR_021765</name>
</gene>
<comment type="caution">
    <text evidence="1">The sequence shown here is derived from an EMBL/GenBank/DDBJ whole genome shotgun (WGS) entry which is preliminary data.</text>
</comment>
<sequence>MVELKSLLEEKTKKYFDLKTYHTAEIEKLKKESEQVAEDLCSRLFELDSAKAKMEKLKSDPAQLRLENSDLKDQLPLRNINDFLASEGLANDLAKFC</sequence>
<accession>A0ABD2ZK02</accession>
<evidence type="ECO:0000313" key="1">
    <source>
        <dbReference type="EMBL" id="KAL3519176.1"/>
    </source>
</evidence>
<keyword evidence="2" id="KW-1185">Reference proteome</keyword>